<dbReference type="EMBL" id="CP032819">
    <property type="protein sequence ID" value="AZS29740.1"/>
    <property type="molecule type" value="Genomic_DNA"/>
</dbReference>
<dbReference type="RefSeq" id="WP_106480478.1">
    <property type="nucleotide sequence ID" value="NZ_CP032819.1"/>
</dbReference>
<proteinExistence type="predicted"/>
<dbReference type="Proteomes" id="UP000270673">
    <property type="component" value="Chromosome"/>
</dbReference>
<dbReference type="AlphaFoldDB" id="A0A3S9VTD0"/>
<name>A0A3S9VTD0_9BACT</name>
<keyword evidence="2" id="KW-1185">Reference proteome</keyword>
<accession>A0A3S9VTD0</accession>
<gene>
    <name evidence="1" type="ORF">D8S85_09385</name>
</gene>
<dbReference type="KEGG" id="buy:D8S85_09385"/>
<sequence>MTANWFEAKVKYVKVGEDGKEKKMSELYLLDAMSYTEAESRITENLREMIQGDFYIVGLKKSNITELVESNDGNDDKWFKAKVAIIDADQISGKEKKSHQYYLVAGADIERALVNLQKSLSTYVVPFEISSLTDTNIMDVFPYFSDDAEQPLPSNLKPLDGMDADVEEFN</sequence>
<reference evidence="1 2" key="1">
    <citation type="submission" date="2018-10" db="EMBL/GenBank/DDBJ databases">
        <title>Butyricimonas faecalis sp. nov., isolated from human faeces and emended description of the genus Butyricimonas.</title>
        <authorList>
            <person name="Le Roy T."/>
            <person name="Van der Smissen P."/>
            <person name="Paquot A."/>
            <person name="Delzenne N."/>
            <person name="Muccioli G."/>
            <person name="Collet J.-F."/>
            <person name="Cani P.D."/>
        </authorList>
    </citation>
    <scope>NUCLEOTIDE SEQUENCE [LARGE SCALE GENOMIC DNA]</scope>
    <source>
        <strain evidence="1 2">H184</strain>
    </source>
</reference>
<organism evidence="1 2">
    <name type="scientific">Butyricimonas faecalis</name>
    <dbReference type="NCBI Taxonomy" id="2093856"/>
    <lineage>
        <taxon>Bacteria</taxon>
        <taxon>Pseudomonadati</taxon>
        <taxon>Bacteroidota</taxon>
        <taxon>Bacteroidia</taxon>
        <taxon>Bacteroidales</taxon>
        <taxon>Odoribacteraceae</taxon>
        <taxon>Butyricimonas</taxon>
    </lineage>
</organism>
<evidence type="ECO:0000313" key="1">
    <source>
        <dbReference type="EMBL" id="AZS29740.1"/>
    </source>
</evidence>
<dbReference type="InterPro" id="IPR027848">
    <property type="entry name" value="DUF4494"/>
</dbReference>
<evidence type="ECO:0000313" key="2">
    <source>
        <dbReference type="Proteomes" id="UP000270673"/>
    </source>
</evidence>
<protein>
    <submittedName>
        <fullName evidence="1">DUF4494 domain-containing protein</fullName>
    </submittedName>
</protein>
<dbReference type="OrthoDB" id="954784at2"/>
<dbReference type="Pfam" id="PF14902">
    <property type="entry name" value="DUF4494"/>
    <property type="match status" value="1"/>
</dbReference>